<evidence type="ECO:0000256" key="6">
    <source>
        <dbReference type="ARBA" id="ARBA00022679"/>
    </source>
</evidence>
<dbReference type="EMBL" id="JBAKBA010000049">
    <property type="protein sequence ID" value="MEL0660624.1"/>
    <property type="molecule type" value="Genomic_DNA"/>
</dbReference>
<dbReference type="CDD" id="cd00082">
    <property type="entry name" value="HisKA"/>
    <property type="match status" value="1"/>
</dbReference>
<comment type="caution">
    <text evidence="18">The sequence shown here is derived from an EMBL/GenBank/DDBJ whole genome shotgun (WGS) entry which is preliminary data.</text>
</comment>
<dbReference type="SUPFAM" id="SSF55874">
    <property type="entry name" value="ATPase domain of HSP90 chaperone/DNA topoisomerase II/histidine kinase"/>
    <property type="match status" value="1"/>
</dbReference>
<keyword evidence="19" id="KW-1185">Reference proteome</keyword>
<dbReference type="PROSITE" id="PS50885">
    <property type="entry name" value="HAMP"/>
    <property type="match status" value="1"/>
</dbReference>
<accession>A0ABU9HFI9</accession>
<feature type="compositionally biased region" description="Low complexity" evidence="14">
    <location>
        <begin position="351"/>
        <end position="363"/>
    </location>
</feature>
<evidence type="ECO:0000256" key="2">
    <source>
        <dbReference type="ARBA" id="ARBA00004651"/>
    </source>
</evidence>
<keyword evidence="12" id="KW-0902">Two-component regulatory system</keyword>
<evidence type="ECO:0000259" key="17">
    <source>
        <dbReference type="PROSITE" id="PS50885"/>
    </source>
</evidence>
<dbReference type="InterPro" id="IPR036097">
    <property type="entry name" value="HisK_dim/P_sf"/>
</dbReference>
<dbReference type="Gene3D" id="3.30.565.10">
    <property type="entry name" value="Histidine kinase-like ATPase, C-terminal domain"/>
    <property type="match status" value="1"/>
</dbReference>
<keyword evidence="4" id="KW-1003">Cell membrane</keyword>
<feature type="domain" description="HAMP" evidence="17">
    <location>
        <begin position="493"/>
        <end position="548"/>
    </location>
</feature>
<evidence type="ECO:0000256" key="15">
    <source>
        <dbReference type="SAM" id="Phobius"/>
    </source>
</evidence>
<keyword evidence="11 15" id="KW-1133">Transmembrane helix</keyword>
<evidence type="ECO:0000313" key="19">
    <source>
        <dbReference type="Proteomes" id="UP001366060"/>
    </source>
</evidence>
<dbReference type="InterPro" id="IPR036890">
    <property type="entry name" value="HATPase_C_sf"/>
</dbReference>
<evidence type="ECO:0000313" key="18">
    <source>
        <dbReference type="EMBL" id="MEL0660624.1"/>
    </source>
</evidence>
<protein>
    <recommendedName>
        <fullName evidence="3">histidine kinase</fullName>
        <ecNumber evidence="3">2.7.13.3</ecNumber>
    </recommendedName>
</protein>
<comment type="subcellular location">
    <subcellularLocation>
        <location evidence="2">Cell membrane</location>
        <topology evidence="2">Multi-pass membrane protein</topology>
    </subcellularLocation>
</comment>
<evidence type="ECO:0000256" key="3">
    <source>
        <dbReference type="ARBA" id="ARBA00012438"/>
    </source>
</evidence>
<feature type="transmembrane region" description="Helical" evidence="15">
    <location>
        <begin position="473"/>
        <end position="496"/>
    </location>
</feature>
<dbReference type="RefSeq" id="WP_341629035.1">
    <property type="nucleotide sequence ID" value="NZ_JBAKBA010000049.1"/>
</dbReference>
<comment type="catalytic activity">
    <reaction evidence="1">
        <text>ATP + protein L-histidine = ADP + protein N-phospho-L-histidine.</text>
        <dbReference type="EC" id="2.7.13.3"/>
    </reaction>
</comment>
<dbReference type="SUPFAM" id="SSF49344">
    <property type="entry name" value="CBD9-like"/>
    <property type="match status" value="1"/>
</dbReference>
<dbReference type="SUPFAM" id="SSF47384">
    <property type="entry name" value="Homodimeric domain of signal transducing histidine kinase"/>
    <property type="match status" value="1"/>
</dbReference>
<dbReference type="PROSITE" id="PS50109">
    <property type="entry name" value="HIS_KIN"/>
    <property type="match status" value="1"/>
</dbReference>
<evidence type="ECO:0000256" key="4">
    <source>
        <dbReference type="ARBA" id="ARBA00022475"/>
    </source>
</evidence>
<evidence type="ECO:0000256" key="8">
    <source>
        <dbReference type="ARBA" id="ARBA00022741"/>
    </source>
</evidence>
<dbReference type="InterPro" id="IPR050398">
    <property type="entry name" value="HssS/ArlS-like"/>
</dbReference>
<feature type="domain" description="Histidine kinase" evidence="16">
    <location>
        <begin position="556"/>
        <end position="771"/>
    </location>
</feature>
<proteinExistence type="predicted"/>
<dbReference type="EC" id="2.7.13.3" evidence="3"/>
<evidence type="ECO:0000256" key="5">
    <source>
        <dbReference type="ARBA" id="ARBA00022553"/>
    </source>
</evidence>
<reference evidence="18 19" key="1">
    <citation type="submission" date="2024-02" db="EMBL/GenBank/DDBJ databases">
        <title>Bacteria isolated from the canopy kelp, Nereocystis luetkeana.</title>
        <authorList>
            <person name="Pfister C.A."/>
            <person name="Younker I.T."/>
            <person name="Light S.H."/>
        </authorList>
    </citation>
    <scope>NUCLEOTIDE SEQUENCE [LARGE SCALE GENOMIC DNA]</scope>
    <source>
        <strain evidence="18 19">TI.2.07</strain>
    </source>
</reference>
<name>A0ABU9HFI9_9GAMM</name>
<dbReference type="SMART" id="SM00304">
    <property type="entry name" value="HAMP"/>
    <property type="match status" value="1"/>
</dbReference>
<keyword evidence="6" id="KW-0808">Transferase</keyword>
<evidence type="ECO:0000256" key="10">
    <source>
        <dbReference type="ARBA" id="ARBA00022840"/>
    </source>
</evidence>
<evidence type="ECO:0000256" key="1">
    <source>
        <dbReference type="ARBA" id="ARBA00000085"/>
    </source>
</evidence>
<evidence type="ECO:0000256" key="13">
    <source>
        <dbReference type="ARBA" id="ARBA00023136"/>
    </source>
</evidence>
<dbReference type="GO" id="GO:0005524">
    <property type="term" value="F:ATP binding"/>
    <property type="evidence" value="ECO:0007669"/>
    <property type="project" value="UniProtKB-KW"/>
</dbReference>
<evidence type="ECO:0000256" key="14">
    <source>
        <dbReference type="SAM" id="MobiDB-lite"/>
    </source>
</evidence>
<keyword evidence="7 15" id="KW-0812">Transmembrane</keyword>
<feature type="region of interest" description="Disordered" evidence="14">
    <location>
        <begin position="312"/>
        <end position="370"/>
    </location>
</feature>
<keyword evidence="10 18" id="KW-0067">ATP-binding</keyword>
<dbReference type="PANTHER" id="PTHR45528:SF1">
    <property type="entry name" value="SENSOR HISTIDINE KINASE CPXA"/>
    <property type="match status" value="1"/>
</dbReference>
<dbReference type="PANTHER" id="PTHR45528">
    <property type="entry name" value="SENSOR HISTIDINE KINASE CPXA"/>
    <property type="match status" value="1"/>
</dbReference>
<keyword evidence="13 15" id="KW-0472">Membrane</keyword>
<evidence type="ECO:0000256" key="12">
    <source>
        <dbReference type="ARBA" id="ARBA00023012"/>
    </source>
</evidence>
<dbReference type="InterPro" id="IPR003594">
    <property type="entry name" value="HATPase_dom"/>
</dbReference>
<keyword evidence="8" id="KW-0547">Nucleotide-binding</keyword>
<evidence type="ECO:0000259" key="16">
    <source>
        <dbReference type="PROSITE" id="PS50109"/>
    </source>
</evidence>
<dbReference type="Gene3D" id="1.10.287.130">
    <property type="match status" value="1"/>
</dbReference>
<dbReference type="Gene3D" id="6.10.340.10">
    <property type="match status" value="1"/>
</dbReference>
<keyword evidence="5" id="KW-0597">Phosphoprotein</keyword>
<dbReference type="Proteomes" id="UP001366060">
    <property type="component" value="Unassembled WGS sequence"/>
</dbReference>
<dbReference type="InterPro" id="IPR003660">
    <property type="entry name" value="HAMP_dom"/>
</dbReference>
<dbReference type="Pfam" id="PF00512">
    <property type="entry name" value="HisKA"/>
    <property type="match status" value="1"/>
</dbReference>
<evidence type="ECO:0000256" key="9">
    <source>
        <dbReference type="ARBA" id="ARBA00022777"/>
    </source>
</evidence>
<sequence>MRFKWGLRSKLLTLSSLLLLLPWFAYQFVIEMENFLRLGQQQTLLGTTSAVATALHERPSLFNEDDTPIADFKKGHDLYVYDLKDPILLDGNIKDWTAIKTLNNSYSNAIHSNTTSETTQHNQDDVRFNQWLGKQGGYLYAYFEVFNPQPVKRESISSSITDNDHLIIAMSSPQGELQRYIISVAEDGWFNGYRYPQHSIYATNVTREKSIQGIWKSTPQGYNIELRLPLSLLGNKLGFQLNTSSTINSGNIDNSISTSNLLDINKLGSVLIPSPEIENILLAMSHTRSRLWVVDRQQRVIAKTGDIHQATGTWPSDYYSDGNNSTENYNGAEKNKISNGYGANKDDANNDDTNNNVSSSSRSNTDEGINEPSSFWSTIESLILSPLYDLLLDKPDNSFIDAQKNATQLDYELIDEALTGKAATQWRLNSDQKVSILSAAHPIFINGKVVGVVLAEETNHGILTLRNQALEKMFNVLIAIIFIAGILLFLFISTVVKRIRLLRDQSEHILDNNGRLNGEFKPSQHSDEIGDLSRSMADMVKRLGQYHHYVEQLSARLSHELRTPVAVVRSSLENLALLPANDEQQKYIQRSQQGIIRLNKILTSMSEASRIEQSLEQGEKQTIDLKMLINSCLQGYDMIYKQSNFIEDLGEDSLLVNADPDFLVQLLDKIIHNAVEFSSDGKAISVSLTKKDSAAVLTIENTGPLLATDQQQDLFQSMVSIRPSSQQHDTHLGLGLYIAKMICDYHQATLSIDNNHQLTGVIVTIRFPLLAL</sequence>
<dbReference type="Gene3D" id="2.60.40.1190">
    <property type="match status" value="1"/>
</dbReference>
<dbReference type="SMART" id="SM00387">
    <property type="entry name" value="HATPase_c"/>
    <property type="match status" value="1"/>
</dbReference>
<dbReference type="InterPro" id="IPR003661">
    <property type="entry name" value="HisK_dim/P_dom"/>
</dbReference>
<dbReference type="Pfam" id="PF02518">
    <property type="entry name" value="HATPase_c"/>
    <property type="match status" value="1"/>
</dbReference>
<dbReference type="SMART" id="SM00388">
    <property type="entry name" value="HisKA"/>
    <property type="match status" value="1"/>
</dbReference>
<evidence type="ECO:0000256" key="11">
    <source>
        <dbReference type="ARBA" id="ARBA00022989"/>
    </source>
</evidence>
<organism evidence="18 19">
    <name type="scientific">Psychromonas arctica</name>
    <dbReference type="NCBI Taxonomy" id="168275"/>
    <lineage>
        <taxon>Bacteria</taxon>
        <taxon>Pseudomonadati</taxon>
        <taxon>Pseudomonadota</taxon>
        <taxon>Gammaproteobacteria</taxon>
        <taxon>Alteromonadales</taxon>
        <taxon>Psychromonadaceae</taxon>
        <taxon>Psychromonas</taxon>
    </lineage>
</organism>
<evidence type="ECO:0000256" key="7">
    <source>
        <dbReference type="ARBA" id="ARBA00022692"/>
    </source>
</evidence>
<gene>
    <name evidence="18" type="ORF">V6255_15895</name>
</gene>
<dbReference type="InterPro" id="IPR005467">
    <property type="entry name" value="His_kinase_dom"/>
</dbReference>
<keyword evidence="9" id="KW-0418">Kinase</keyword>